<dbReference type="Proteomes" id="UP000046393">
    <property type="component" value="Unplaced"/>
</dbReference>
<dbReference type="GO" id="GO:0033528">
    <property type="term" value="P:S-methylmethionine cycle"/>
    <property type="evidence" value="ECO:0007669"/>
    <property type="project" value="TreeGrafter"/>
</dbReference>
<feature type="binding site" evidence="6">
    <location>
        <position position="239"/>
    </location>
    <ligand>
        <name>Zn(2+)</name>
        <dbReference type="ChEBI" id="CHEBI:29105"/>
    </ligand>
</feature>
<dbReference type="InterPro" id="IPR003726">
    <property type="entry name" value="HCY_dom"/>
</dbReference>
<feature type="domain" description="Hcy-binding" evidence="7">
    <location>
        <begin position="1"/>
        <end position="312"/>
    </location>
</feature>
<dbReference type="SUPFAM" id="SSF82282">
    <property type="entry name" value="Homocysteine S-methyltransferase"/>
    <property type="match status" value="1"/>
</dbReference>
<evidence type="ECO:0000256" key="4">
    <source>
        <dbReference type="ARBA" id="ARBA00022833"/>
    </source>
</evidence>
<dbReference type="GO" id="GO:0046872">
    <property type="term" value="F:metal ion binding"/>
    <property type="evidence" value="ECO:0007669"/>
    <property type="project" value="UniProtKB-KW"/>
</dbReference>
<dbReference type="GO" id="GO:0008898">
    <property type="term" value="F:S-adenosylmethionine-homocysteine S-methyltransferase activity"/>
    <property type="evidence" value="ECO:0007669"/>
    <property type="project" value="TreeGrafter"/>
</dbReference>
<accession>A0A0N5ARJ2</accession>
<sequence length="319" mass="34974">MYDEQSRWSKLRVLDGGFGTELENSGFSLKANLQFFTVFQFRMILYGVQGQSLMILTWWSTFTKGMIRFILAGARVILTNSYHANIRRMMENLQISKNDATRILAKSVELAIKAVNESGTSEVEVIGSVGPYATTLSDCSEYNGHYVDEVSETVLVDHYIEQTAPLLQAGLKMFAFETIPAVVEVKAVLVALDKLNADMKCWISLACQDGENTTHNDSFKSAANIALAHPKVVGIGINCTHPSYVVDLLKSIDGCLNGKIAVVYPNSGSWNSTASSAVTKETVREWKNLGVRLIGGCCGVTPEMIGILAEYVHQLETGV</sequence>
<proteinExistence type="predicted"/>
<reference evidence="9" key="1">
    <citation type="submission" date="2017-02" db="UniProtKB">
        <authorList>
            <consortium name="WormBaseParasite"/>
        </authorList>
    </citation>
    <scope>IDENTIFICATION</scope>
</reference>
<evidence type="ECO:0000256" key="6">
    <source>
        <dbReference type="PROSITE-ProRule" id="PRU00333"/>
    </source>
</evidence>
<dbReference type="AlphaFoldDB" id="A0A0N5ARJ2"/>
<comment type="cofactor">
    <cofactor evidence="6">
        <name>Zn(2+)</name>
        <dbReference type="ChEBI" id="CHEBI:29105"/>
    </cofactor>
</comment>
<dbReference type="Pfam" id="PF02574">
    <property type="entry name" value="S-methyl_trans"/>
    <property type="match status" value="1"/>
</dbReference>
<keyword evidence="3 6" id="KW-0479">Metal-binding</keyword>
<name>A0A0N5ARJ2_9BILA</name>
<dbReference type="PROSITE" id="PS50970">
    <property type="entry name" value="HCY"/>
    <property type="match status" value="1"/>
</dbReference>
<dbReference type="Gene3D" id="3.20.20.330">
    <property type="entry name" value="Homocysteine-binding-like domain"/>
    <property type="match status" value="1"/>
</dbReference>
<dbReference type="GO" id="GO:0009086">
    <property type="term" value="P:methionine biosynthetic process"/>
    <property type="evidence" value="ECO:0007669"/>
    <property type="project" value="TreeGrafter"/>
</dbReference>
<evidence type="ECO:0000313" key="9">
    <source>
        <dbReference type="WBParaSite" id="SMUV_0000734301-mRNA-1"/>
    </source>
</evidence>
<dbReference type="InterPro" id="IPR036589">
    <property type="entry name" value="HCY_dom_sf"/>
</dbReference>
<dbReference type="PANTHER" id="PTHR46015:SF1">
    <property type="entry name" value="HOMOCYSTEINE S-METHYLTRANSFERASE-LIKE ISOFORM 1"/>
    <property type="match status" value="1"/>
</dbReference>
<keyword evidence="1 6" id="KW-0489">Methyltransferase</keyword>
<evidence type="ECO:0000313" key="8">
    <source>
        <dbReference type="Proteomes" id="UP000046393"/>
    </source>
</evidence>
<dbReference type="STRING" id="451379.A0A0N5ARJ2"/>
<protein>
    <submittedName>
        <fullName evidence="9">Hcy-binding domain-containing protein</fullName>
    </submittedName>
</protein>
<evidence type="ECO:0000259" key="7">
    <source>
        <dbReference type="PROSITE" id="PS50970"/>
    </source>
</evidence>
<evidence type="ECO:0000256" key="5">
    <source>
        <dbReference type="ARBA" id="ARBA00034478"/>
    </source>
</evidence>
<evidence type="ECO:0000256" key="2">
    <source>
        <dbReference type="ARBA" id="ARBA00022679"/>
    </source>
</evidence>
<evidence type="ECO:0000256" key="1">
    <source>
        <dbReference type="ARBA" id="ARBA00022603"/>
    </source>
</evidence>
<feature type="binding site" evidence="6">
    <location>
        <position position="298"/>
    </location>
    <ligand>
        <name>Zn(2+)</name>
        <dbReference type="ChEBI" id="CHEBI:29105"/>
    </ligand>
</feature>
<keyword evidence="8" id="KW-1185">Reference proteome</keyword>
<keyword evidence="4 6" id="KW-0862">Zinc</keyword>
<keyword evidence="2 6" id="KW-0808">Transferase</keyword>
<dbReference type="PANTHER" id="PTHR46015">
    <property type="entry name" value="ZGC:172121"/>
    <property type="match status" value="1"/>
</dbReference>
<dbReference type="InterPro" id="IPR051486">
    <property type="entry name" value="Hcy_S-methyltransferase"/>
</dbReference>
<dbReference type="WBParaSite" id="SMUV_0000734301-mRNA-1">
    <property type="protein sequence ID" value="SMUV_0000734301-mRNA-1"/>
    <property type="gene ID" value="SMUV_0000734301"/>
</dbReference>
<dbReference type="GO" id="GO:0032259">
    <property type="term" value="P:methylation"/>
    <property type="evidence" value="ECO:0007669"/>
    <property type="project" value="UniProtKB-KW"/>
</dbReference>
<evidence type="ECO:0000256" key="3">
    <source>
        <dbReference type="ARBA" id="ARBA00022723"/>
    </source>
</evidence>
<comment type="pathway">
    <text evidence="5">Amino-acid biosynthesis; L-methionine biosynthesis via de novo pathway.</text>
</comment>
<feature type="binding site" evidence="6">
    <location>
        <position position="297"/>
    </location>
    <ligand>
        <name>Zn(2+)</name>
        <dbReference type="ChEBI" id="CHEBI:29105"/>
    </ligand>
</feature>
<organism evidence="8 9">
    <name type="scientific">Syphacia muris</name>
    <dbReference type="NCBI Taxonomy" id="451379"/>
    <lineage>
        <taxon>Eukaryota</taxon>
        <taxon>Metazoa</taxon>
        <taxon>Ecdysozoa</taxon>
        <taxon>Nematoda</taxon>
        <taxon>Chromadorea</taxon>
        <taxon>Rhabditida</taxon>
        <taxon>Spirurina</taxon>
        <taxon>Oxyuridomorpha</taxon>
        <taxon>Oxyuroidea</taxon>
        <taxon>Oxyuridae</taxon>
        <taxon>Syphacia</taxon>
    </lineage>
</organism>